<feature type="compositionally biased region" description="Basic and acidic residues" evidence="1">
    <location>
        <begin position="64"/>
        <end position="81"/>
    </location>
</feature>
<sequence>MVKASVEERLKVLGVGKSPEKNDKLSIVGEEQSLSFPSPQQNTQQKFVNSPALATTLELAKTLATKDAKDAKDDKDGKGEAYGRGSRGKRIVKDEDAADKKKPVQAEAVLKRKEKADAREKQAELKKQEAEASKKQAELKK</sequence>
<organism evidence="2 3">
    <name type="scientific">Brassica carinata</name>
    <name type="common">Ethiopian mustard</name>
    <name type="synonym">Abyssinian cabbage</name>
    <dbReference type="NCBI Taxonomy" id="52824"/>
    <lineage>
        <taxon>Eukaryota</taxon>
        <taxon>Viridiplantae</taxon>
        <taxon>Streptophyta</taxon>
        <taxon>Embryophyta</taxon>
        <taxon>Tracheophyta</taxon>
        <taxon>Spermatophyta</taxon>
        <taxon>Magnoliopsida</taxon>
        <taxon>eudicotyledons</taxon>
        <taxon>Gunneridae</taxon>
        <taxon>Pentapetalae</taxon>
        <taxon>rosids</taxon>
        <taxon>malvids</taxon>
        <taxon>Brassicales</taxon>
        <taxon>Brassicaceae</taxon>
        <taxon>Brassiceae</taxon>
        <taxon>Brassica</taxon>
    </lineage>
</organism>
<evidence type="ECO:0000313" key="3">
    <source>
        <dbReference type="Proteomes" id="UP000886595"/>
    </source>
</evidence>
<accession>A0A8X7VNQ1</accession>
<comment type="caution">
    <text evidence="2">The sequence shown here is derived from an EMBL/GenBank/DDBJ whole genome shotgun (WGS) entry which is preliminary data.</text>
</comment>
<proteinExistence type="predicted"/>
<gene>
    <name evidence="2" type="ORF">Bca52824_017768</name>
</gene>
<feature type="compositionally biased region" description="Basic and acidic residues" evidence="1">
    <location>
        <begin position="91"/>
        <end position="141"/>
    </location>
</feature>
<dbReference type="Proteomes" id="UP000886595">
    <property type="component" value="Unassembled WGS sequence"/>
</dbReference>
<feature type="region of interest" description="Disordered" evidence="1">
    <location>
        <begin position="64"/>
        <end position="141"/>
    </location>
</feature>
<feature type="compositionally biased region" description="Polar residues" evidence="1">
    <location>
        <begin position="32"/>
        <end position="46"/>
    </location>
</feature>
<keyword evidence="3" id="KW-1185">Reference proteome</keyword>
<name>A0A8X7VNQ1_BRACI</name>
<feature type="region of interest" description="Disordered" evidence="1">
    <location>
        <begin position="14"/>
        <end position="46"/>
    </location>
</feature>
<reference evidence="2 3" key="1">
    <citation type="submission" date="2020-02" db="EMBL/GenBank/DDBJ databases">
        <authorList>
            <person name="Ma Q."/>
            <person name="Huang Y."/>
            <person name="Song X."/>
            <person name="Pei D."/>
        </authorList>
    </citation>
    <scope>NUCLEOTIDE SEQUENCE [LARGE SCALE GENOMIC DNA]</scope>
    <source>
        <strain evidence="2">Sxm20200214</strain>
        <tissue evidence="2">Leaf</tissue>
    </source>
</reference>
<evidence type="ECO:0000256" key="1">
    <source>
        <dbReference type="SAM" id="MobiDB-lite"/>
    </source>
</evidence>
<dbReference type="EMBL" id="JAAMPC010000004">
    <property type="protein sequence ID" value="KAG2314646.1"/>
    <property type="molecule type" value="Genomic_DNA"/>
</dbReference>
<evidence type="ECO:0000313" key="2">
    <source>
        <dbReference type="EMBL" id="KAG2314646.1"/>
    </source>
</evidence>
<dbReference type="AlphaFoldDB" id="A0A8X7VNQ1"/>
<protein>
    <submittedName>
        <fullName evidence="2">Uncharacterized protein</fullName>
    </submittedName>
</protein>